<keyword evidence="3" id="KW-1185">Reference proteome</keyword>
<protein>
    <submittedName>
        <fullName evidence="2">CoA transferase</fullName>
    </submittedName>
</protein>
<feature type="region of interest" description="Disordered" evidence="1">
    <location>
        <begin position="1"/>
        <end position="28"/>
    </location>
</feature>
<evidence type="ECO:0000313" key="3">
    <source>
        <dbReference type="Proteomes" id="UP000307087"/>
    </source>
</evidence>
<organism evidence="2 3">
    <name type="scientific">Nocardioides caeni</name>
    <dbReference type="NCBI Taxonomy" id="574700"/>
    <lineage>
        <taxon>Bacteria</taxon>
        <taxon>Bacillati</taxon>
        <taxon>Actinomycetota</taxon>
        <taxon>Actinomycetes</taxon>
        <taxon>Propionibacteriales</taxon>
        <taxon>Nocardioidaceae</taxon>
        <taxon>Nocardioides</taxon>
    </lineage>
</organism>
<reference evidence="2 3" key="1">
    <citation type="journal article" date="2009" name="Int. J. Syst. Evol. Microbiol.">
        <title>Nocardioides caeni sp. nov., isolated from wastewater.</title>
        <authorList>
            <person name="Yoon J.H."/>
            <person name="Kang S.J."/>
            <person name="Park S."/>
            <person name="Kim W."/>
            <person name="Oh T.K."/>
        </authorList>
    </citation>
    <scope>NUCLEOTIDE SEQUENCE [LARGE SCALE GENOMIC DNA]</scope>
    <source>
        <strain evidence="2 3">DSM 23134</strain>
    </source>
</reference>
<accession>A0A4S8NE00</accession>
<gene>
    <name evidence="2" type="ORF">E9934_09055</name>
</gene>
<dbReference type="Pfam" id="PF02515">
    <property type="entry name" value="CoA_transf_3"/>
    <property type="match status" value="1"/>
</dbReference>
<proteinExistence type="predicted"/>
<dbReference type="PANTHER" id="PTHR48228:SF5">
    <property type="entry name" value="ALPHA-METHYLACYL-COA RACEMASE"/>
    <property type="match status" value="1"/>
</dbReference>
<dbReference type="GO" id="GO:0016740">
    <property type="term" value="F:transferase activity"/>
    <property type="evidence" value="ECO:0007669"/>
    <property type="project" value="UniProtKB-KW"/>
</dbReference>
<dbReference type="InterPro" id="IPR003673">
    <property type="entry name" value="CoA-Trfase_fam_III"/>
</dbReference>
<sequence length="453" mass="46472">MGPDSASSAGRSSMMGSMPPPPPTPRASEVGRQLLTALGYGGLPVSLPDRTPLEDWAESGLMDLTRDTAGRPLRPRGVPATVARGAAAALVAVASERFGRSPAGGELDGAHLLAERAALAVADGDPGNRHLRRPSAAVSHGGRARFVPAYDGWWVLHLARESDVELVPALVEAELPGHAGTEDAETVEEAWAAVEQWSAGRPVAEVVERAVLLGLPAAAPGETPAGTVPWSADSRSALGRPTRPGAPARVVALGALWAGPLAAQLLGEAGFEVVHVESVGRPDASRWGDPGLHELLHRGSEQVRVDFGTSAGRAELHALVSSADVVVEASRPRALEGLGVAPRHVLGDGRARTWLQLTGHGPDQALRVGFGDDAAVAGGLVAEHPDGTPAFCGDALADPLGGLAGALAVAALHRPDRTTRVAVSLAGVAAYCRSAGDVTWPAVLPAAGRPRHR</sequence>
<dbReference type="InterPro" id="IPR044855">
    <property type="entry name" value="CoA-Trfase_III_dom3_sf"/>
</dbReference>
<dbReference type="InterPro" id="IPR023606">
    <property type="entry name" value="CoA-Trfase_III_dom_1_sf"/>
</dbReference>
<dbReference type="AlphaFoldDB" id="A0A4S8NE00"/>
<dbReference type="SUPFAM" id="SSF89796">
    <property type="entry name" value="CoA-transferase family III (CaiB/BaiF)"/>
    <property type="match status" value="2"/>
</dbReference>
<evidence type="ECO:0000256" key="1">
    <source>
        <dbReference type="SAM" id="MobiDB-lite"/>
    </source>
</evidence>
<feature type="compositionally biased region" description="Low complexity" evidence="1">
    <location>
        <begin position="1"/>
        <end position="17"/>
    </location>
</feature>
<dbReference type="Proteomes" id="UP000307087">
    <property type="component" value="Unassembled WGS sequence"/>
</dbReference>
<comment type="caution">
    <text evidence="2">The sequence shown here is derived from an EMBL/GenBank/DDBJ whole genome shotgun (WGS) entry which is preliminary data.</text>
</comment>
<dbReference type="EMBL" id="STGW01000004">
    <property type="protein sequence ID" value="THV14783.1"/>
    <property type="molecule type" value="Genomic_DNA"/>
</dbReference>
<dbReference type="Gene3D" id="3.30.1540.10">
    <property type="entry name" value="formyl-coa transferase, domain 3"/>
    <property type="match status" value="1"/>
</dbReference>
<keyword evidence="2" id="KW-0808">Transferase</keyword>
<evidence type="ECO:0000313" key="2">
    <source>
        <dbReference type="EMBL" id="THV14783.1"/>
    </source>
</evidence>
<dbReference type="Gene3D" id="3.40.50.10540">
    <property type="entry name" value="Crotonobetainyl-coa:carnitine coa-transferase, domain 1"/>
    <property type="match status" value="2"/>
</dbReference>
<dbReference type="InterPro" id="IPR050509">
    <property type="entry name" value="CoA-transferase_III"/>
</dbReference>
<name>A0A4S8NE00_9ACTN</name>
<dbReference type="PANTHER" id="PTHR48228">
    <property type="entry name" value="SUCCINYL-COA--D-CITRAMALATE COA-TRANSFERASE"/>
    <property type="match status" value="1"/>
</dbReference>